<feature type="domain" description="HAMP" evidence="6">
    <location>
        <begin position="352"/>
        <end position="406"/>
    </location>
</feature>
<dbReference type="PROSITE" id="PS50885">
    <property type="entry name" value="HAMP"/>
    <property type="match status" value="1"/>
</dbReference>
<proteinExistence type="inferred from homology"/>
<dbReference type="Proteomes" id="UP000000238">
    <property type="component" value="Chromosome"/>
</dbReference>
<gene>
    <name evidence="7" type="ordered locus">HCH_02587</name>
</gene>
<dbReference type="AlphaFoldDB" id="Q2SIZ4"/>
<evidence type="ECO:0000259" key="5">
    <source>
        <dbReference type="PROSITE" id="PS50111"/>
    </source>
</evidence>
<dbReference type="RefSeq" id="WP_011396449.1">
    <property type="nucleotide sequence ID" value="NC_007645.1"/>
</dbReference>
<dbReference type="Pfam" id="PF00672">
    <property type="entry name" value="HAMP"/>
    <property type="match status" value="1"/>
</dbReference>
<dbReference type="FunFam" id="1.10.287.950:FF:000001">
    <property type="entry name" value="Methyl-accepting chemotaxis sensory transducer"/>
    <property type="match status" value="1"/>
</dbReference>
<dbReference type="SUPFAM" id="SSF58104">
    <property type="entry name" value="Methyl-accepting chemotaxis protein (MCP) signaling domain"/>
    <property type="match status" value="1"/>
</dbReference>
<dbReference type="GO" id="GO:0006935">
    <property type="term" value="P:chemotaxis"/>
    <property type="evidence" value="ECO:0007669"/>
    <property type="project" value="InterPro"/>
</dbReference>
<dbReference type="OrthoDB" id="2489132at2"/>
<dbReference type="KEGG" id="hch:HCH_02587"/>
<name>Q2SIZ4_HAHCH</name>
<evidence type="ECO:0000313" key="7">
    <source>
        <dbReference type="EMBL" id="ABC29380.1"/>
    </source>
</evidence>
<dbReference type="PRINTS" id="PR00260">
    <property type="entry name" value="CHEMTRNSDUCR"/>
</dbReference>
<keyword evidence="8" id="KW-1185">Reference proteome</keyword>
<dbReference type="PANTHER" id="PTHR32089">
    <property type="entry name" value="METHYL-ACCEPTING CHEMOTAXIS PROTEIN MCPB"/>
    <property type="match status" value="1"/>
</dbReference>
<dbReference type="Pfam" id="PF00015">
    <property type="entry name" value="MCPsignal"/>
    <property type="match status" value="1"/>
</dbReference>
<protein>
    <submittedName>
        <fullName evidence="7">Methyl-accepting chemotaxis protein</fullName>
    </submittedName>
</protein>
<comment type="similarity">
    <text evidence="3">Belongs to the methyl-accepting chemotaxis (MCP) protein family.</text>
</comment>
<dbReference type="InterPro" id="IPR003660">
    <property type="entry name" value="HAMP_dom"/>
</dbReference>
<evidence type="ECO:0000256" key="4">
    <source>
        <dbReference type="PROSITE-ProRule" id="PRU00284"/>
    </source>
</evidence>
<reference evidence="7 8" key="1">
    <citation type="journal article" date="2005" name="Nucleic Acids Res.">
        <title>Genomic blueprint of Hahella chejuensis, a marine microbe producing an algicidal agent.</title>
        <authorList>
            <person name="Jeong H."/>
            <person name="Yim J.H."/>
            <person name="Lee C."/>
            <person name="Choi S.-H."/>
            <person name="Park Y.K."/>
            <person name="Yoon S.H."/>
            <person name="Hur C.-G."/>
            <person name="Kang H.-Y."/>
            <person name="Kim D."/>
            <person name="Lee H.H."/>
            <person name="Park K.H."/>
            <person name="Park S.-H."/>
            <person name="Park H.-S."/>
            <person name="Lee H.K."/>
            <person name="Oh T.K."/>
            <person name="Kim J.F."/>
        </authorList>
    </citation>
    <scope>NUCLEOTIDE SEQUENCE [LARGE SCALE GENOMIC DNA]</scope>
    <source>
        <strain evidence="7 8">KCTC 2396</strain>
    </source>
</reference>
<dbReference type="HOGENOM" id="CLU_000445_107_27_6"/>
<dbReference type="InterPro" id="IPR004089">
    <property type="entry name" value="MCPsignal_dom"/>
</dbReference>
<feature type="domain" description="Methyl-accepting transducer" evidence="5">
    <location>
        <begin position="411"/>
        <end position="647"/>
    </location>
</feature>
<sequence>MAVGAFSRFFSFRFNSIGFRVAALLLVTAVIVSGAFSFTRSGMSSVRDRFSHLIETVNRSGDLADELAVNYLITTKGVNNILSVNQVNEVRAKHETIKALTPGFMENASLLAELSPSTREQVGLLIAHRNELDRLVDSIVKRQIDAIELEQRNVAALAAFRAEGDKISKMLADMISLINMFESDYPVVIEAQNLKQTILSLQIAVTRYTSEKDRSVMKKLQVEFDDGVKEGVATLETLKRMVEDEATLADIDDIYREYDAWIKKLQEENDIFNAYLLRLNNRDQAIKLANDSDAIITDMNSAITRINQITGDLVAQSSEETNQVVDRVNRAIGFGAIGSLISFVLVSIIILNVVIKPIKAITRRVMDIAEGEGDLTQRVEVGSKGEIAVLASYFNAFICKIQDVIVSIQSASESMKDNISELDKCAHNTSDVSQRQRNESVLLREDMESLSQSVDTVSKFSQDSIQLAEQANQIGEKTKNLVVDSIESIEGLATDISQGAEIIKELGSEIEQIDSVVSVIRAIAEQTNLLALNAAIEAARAGEQGRGFAVVADEVRSLASRTQDSTADIQAMTEKLQEGSKKAISFMNKSQVKGGATVEEARATGAHLDEMAQAIERVRNMNSEISTAAIAQMKLALGVNDRIRLVDEISLETDKEAHRSAENSERLSNLSEQLTQLVRKFRI</sequence>
<evidence type="ECO:0000256" key="3">
    <source>
        <dbReference type="ARBA" id="ARBA00029447"/>
    </source>
</evidence>
<evidence type="ECO:0000256" key="1">
    <source>
        <dbReference type="ARBA" id="ARBA00004370"/>
    </source>
</evidence>
<organism evidence="7 8">
    <name type="scientific">Hahella chejuensis (strain KCTC 2396)</name>
    <dbReference type="NCBI Taxonomy" id="349521"/>
    <lineage>
        <taxon>Bacteria</taxon>
        <taxon>Pseudomonadati</taxon>
        <taxon>Pseudomonadota</taxon>
        <taxon>Gammaproteobacteria</taxon>
        <taxon>Oceanospirillales</taxon>
        <taxon>Hahellaceae</taxon>
        <taxon>Hahella</taxon>
    </lineage>
</organism>
<evidence type="ECO:0000256" key="2">
    <source>
        <dbReference type="ARBA" id="ARBA00023224"/>
    </source>
</evidence>
<dbReference type="EMBL" id="CP000155">
    <property type="protein sequence ID" value="ABC29380.1"/>
    <property type="molecule type" value="Genomic_DNA"/>
</dbReference>
<dbReference type="PROSITE" id="PS50111">
    <property type="entry name" value="CHEMOTAXIS_TRANSDUC_2"/>
    <property type="match status" value="1"/>
</dbReference>
<dbReference type="SMART" id="SM00283">
    <property type="entry name" value="MA"/>
    <property type="match status" value="1"/>
</dbReference>
<evidence type="ECO:0000259" key="6">
    <source>
        <dbReference type="PROSITE" id="PS50885"/>
    </source>
</evidence>
<dbReference type="STRING" id="349521.HCH_02587"/>
<dbReference type="CDD" id="cd06225">
    <property type="entry name" value="HAMP"/>
    <property type="match status" value="1"/>
</dbReference>
<dbReference type="PANTHER" id="PTHR32089:SF120">
    <property type="entry name" value="METHYL-ACCEPTING CHEMOTAXIS PROTEIN TLPQ"/>
    <property type="match status" value="1"/>
</dbReference>
<comment type="subcellular location">
    <subcellularLocation>
        <location evidence="1">Membrane</location>
    </subcellularLocation>
</comment>
<dbReference type="GO" id="GO:0016020">
    <property type="term" value="C:membrane"/>
    <property type="evidence" value="ECO:0007669"/>
    <property type="project" value="UniProtKB-SubCell"/>
</dbReference>
<keyword evidence="2 4" id="KW-0807">Transducer</keyword>
<accession>Q2SIZ4</accession>
<dbReference type="GO" id="GO:0007165">
    <property type="term" value="P:signal transduction"/>
    <property type="evidence" value="ECO:0007669"/>
    <property type="project" value="UniProtKB-KW"/>
</dbReference>
<dbReference type="SMART" id="SM00304">
    <property type="entry name" value="HAMP"/>
    <property type="match status" value="1"/>
</dbReference>
<dbReference type="GO" id="GO:0004888">
    <property type="term" value="F:transmembrane signaling receptor activity"/>
    <property type="evidence" value="ECO:0007669"/>
    <property type="project" value="InterPro"/>
</dbReference>
<dbReference type="InterPro" id="IPR004090">
    <property type="entry name" value="Chemotax_Me-accpt_rcpt"/>
</dbReference>
<dbReference type="eggNOG" id="COG0840">
    <property type="taxonomic scope" value="Bacteria"/>
</dbReference>
<dbReference type="Gene3D" id="1.10.287.950">
    <property type="entry name" value="Methyl-accepting chemotaxis protein"/>
    <property type="match status" value="1"/>
</dbReference>
<evidence type="ECO:0000313" key="8">
    <source>
        <dbReference type="Proteomes" id="UP000000238"/>
    </source>
</evidence>